<reference evidence="2 3" key="1">
    <citation type="submission" date="2020-06" db="EMBL/GenBank/DDBJ databases">
        <title>Synonyms of Asaia species.</title>
        <authorList>
            <person name="Sombolestani A."/>
        </authorList>
    </citation>
    <scope>NUCLEOTIDE SEQUENCE [LARGE SCALE GENOMIC DNA]</scope>
    <source>
        <strain evidence="2 3">LMG 27047</strain>
    </source>
</reference>
<dbReference type="InterPro" id="IPR056509">
    <property type="entry name" value="Imm33-like"/>
</dbReference>
<sequence>MEIVQKKICERYGSEFFPPSDYDKVGISQNVKNGTRPLNGMRINPEHNTSGWYIWGGEILSKDPDFFLPLHYSHVGAWENLLVPYLGLAPGWRFLITETYEDVWFDGDNLLR</sequence>
<evidence type="ECO:0000313" key="2">
    <source>
        <dbReference type="EMBL" id="NVN48000.1"/>
    </source>
</evidence>
<name>A0ABX2P9G6_9PROT</name>
<gene>
    <name evidence="2" type="ORF">HW542_14465</name>
</gene>
<protein>
    <recommendedName>
        <fullName evidence="1">Imm33-like domain-containing protein</fullName>
    </recommendedName>
</protein>
<proteinExistence type="predicted"/>
<feature type="domain" description="Imm33-like" evidence="1">
    <location>
        <begin position="5"/>
        <end position="106"/>
    </location>
</feature>
<evidence type="ECO:0000259" key="1">
    <source>
        <dbReference type="Pfam" id="PF24719"/>
    </source>
</evidence>
<evidence type="ECO:0000313" key="3">
    <source>
        <dbReference type="Proteomes" id="UP001516351"/>
    </source>
</evidence>
<accession>A0ABX2P9G6</accession>
<dbReference type="Pfam" id="PF24719">
    <property type="entry name" value="Imm33-like"/>
    <property type="match status" value="1"/>
</dbReference>
<dbReference type="EMBL" id="JABXXV010000009">
    <property type="protein sequence ID" value="NVN48000.1"/>
    <property type="molecule type" value="Genomic_DNA"/>
</dbReference>
<comment type="caution">
    <text evidence="2">The sequence shown here is derived from an EMBL/GenBank/DDBJ whole genome shotgun (WGS) entry which is preliminary data.</text>
</comment>
<keyword evidence="3" id="KW-1185">Reference proteome</keyword>
<organism evidence="2 3">
    <name type="scientific">Asaia spathodeae</name>
    <dbReference type="NCBI Taxonomy" id="657016"/>
    <lineage>
        <taxon>Bacteria</taxon>
        <taxon>Pseudomonadati</taxon>
        <taxon>Pseudomonadota</taxon>
        <taxon>Alphaproteobacteria</taxon>
        <taxon>Acetobacterales</taxon>
        <taxon>Acetobacteraceae</taxon>
        <taxon>Asaia</taxon>
    </lineage>
</organism>
<dbReference type="Proteomes" id="UP001516351">
    <property type="component" value="Unassembled WGS sequence"/>
</dbReference>